<comment type="similarity">
    <text evidence="2">Belongs to the DcuC/DcuD transporter (TC 2.A.61) family.</text>
</comment>
<feature type="transmembrane region" description="Helical" evidence="8">
    <location>
        <begin position="448"/>
        <end position="466"/>
    </location>
</feature>
<feature type="transmembrane region" description="Helical" evidence="8">
    <location>
        <begin position="255"/>
        <end position="273"/>
    </location>
</feature>
<accession>A0A9X2KGT3</accession>
<keyword evidence="7 8" id="KW-0472">Membrane</keyword>
<dbReference type="InterPro" id="IPR004669">
    <property type="entry name" value="C4_dicarb_anaerob_car"/>
</dbReference>
<gene>
    <name evidence="9" type="primary">dcuC</name>
    <name evidence="9" type="ORF">NBM05_00040</name>
</gene>
<evidence type="ECO:0000256" key="2">
    <source>
        <dbReference type="ARBA" id="ARBA00005275"/>
    </source>
</evidence>
<evidence type="ECO:0000256" key="3">
    <source>
        <dbReference type="ARBA" id="ARBA00022448"/>
    </source>
</evidence>
<dbReference type="GO" id="GO:0005886">
    <property type="term" value="C:plasma membrane"/>
    <property type="evidence" value="ECO:0007669"/>
    <property type="project" value="UniProtKB-SubCell"/>
</dbReference>
<feature type="transmembrane region" description="Helical" evidence="8">
    <location>
        <begin position="360"/>
        <end position="381"/>
    </location>
</feature>
<feature type="transmembrane region" description="Helical" evidence="8">
    <location>
        <begin position="116"/>
        <end position="146"/>
    </location>
</feature>
<protein>
    <submittedName>
        <fullName evidence="9">C4-dicarboxylate transporter DcuC</fullName>
    </submittedName>
</protein>
<dbReference type="NCBIfam" id="NF037994">
    <property type="entry name" value="DcuC_1"/>
    <property type="match status" value="1"/>
</dbReference>
<keyword evidence="3" id="KW-0813">Transport</keyword>
<proteinExistence type="inferred from homology"/>
<dbReference type="PANTHER" id="PTHR42002">
    <property type="entry name" value="ANAEROBIC C4-DICARBOXYLATE TRANSPORTER DCUC-RELATED"/>
    <property type="match status" value="1"/>
</dbReference>
<organism evidence="9 10">
    <name type="scientific">Rothia santali</name>
    <dbReference type="NCBI Taxonomy" id="2949643"/>
    <lineage>
        <taxon>Bacteria</taxon>
        <taxon>Bacillati</taxon>
        <taxon>Actinomycetota</taxon>
        <taxon>Actinomycetes</taxon>
        <taxon>Micrococcales</taxon>
        <taxon>Micrococcaceae</taxon>
        <taxon>Rothia</taxon>
    </lineage>
</organism>
<feature type="transmembrane region" description="Helical" evidence="8">
    <location>
        <begin position="158"/>
        <end position="177"/>
    </location>
</feature>
<dbReference type="Pfam" id="PF03606">
    <property type="entry name" value="DcuC"/>
    <property type="match status" value="1"/>
</dbReference>
<comment type="subcellular location">
    <subcellularLocation>
        <location evidence="1">Cell membrane</location>
        <topology evidence="1">Multi-pass membrane protein</topology>
    </subcellularLocation>
</comment>
<keyword evidence="6 8" id="KW-1133">Transmembrane helix</keyword>
<sequence>MIELIIVAVAILATGYLIVKKVDAAVALLVVGLALFMVAPFLGHTDTGTFEVEPSGNAWYDQLQLATAIFSDRFANTGLVIMMLFGFAAYMSHIGANDKAVDLLTRPLLKLRVKYLLVPIVFWVGNLMSLVVPSASSLAVLLMATLYPMMVGAGLSRLTSGAVIATTATIVPTPLGADNVIAADRLALDLGEYVFSLHARVSIPTLVVMGVAHYFWQRWMDSRDARRGRTLVDEAAGGVGSVAAEDAPRGSVPGFYAILPVLPLLLVLVPYVLTTVGVIDFQVSLLPIVLVSLMAGLVVEAIRKRQLLPSLNDLKVFFRGIGDGAASVVALLIAAGIFVEAITQLGIIDSLVAATENIEGAALVLMLVFVGATILLVLLTGSGLAPFYSFIEVIPRIAGQTGINGVLLALPIQFAGNLARAVSPVSAVVLIVSRAMNANVIDLVKRTVVPMAVGIVVSIALTWILIPGAVG</sequence>
<evidence type="ECO:0000256" key="7">
    <source>
        <dbReference type="ARBA" id="ARBA00023136"/>
    </source>
</evidence>
<dbReference type="AlphaFoldDB" id="A0A9X2KGT3"/>
<dbReference type="Proteomes" id="UP001139502">
    <property type="component" value="Unassembled WGS sequence"/>
</dbReference>
<feature type="transmembrane region" description="Helical" evidence="8">
    <location>
        <begin position="25"/>
        <end position="43"/>
    </location>
</feature>
<evidence type="ECO:0000313" key="9">
    <source>
        <dbReference type="EMBL" id="MCP3424463.1"/>
    </source>
</evidence>
<dbReference type="EMBL" id="JANAFB010000001">
    <property type="protein sequence ID" value="MCP3424463.1"/>
    <property type="molecule type" value="Genomic_DNA"/>
</dbReference>
<dbReference type="GO" id="GO:0015556">
    <property type="term" value="F:C4-dicarboxylate transmembrane transporter activity"/>
    <property type="evidence" value="ECO:0007669"/>
    <property type="project" value="InterPro"/>
</dbReference>
<evidence type="ECO:0000256" key="4">
    <source>
        <dbReference type="ARBA" id="ARBA00022475"/>
    </source>
</evidence>
<evidence type="ECO:0000256" key="5">
    <source>
        <dbReference type="ARBA" id="ARBA00022692"/>
    </source>
</evidence>
<dbReference type="RefSeq" id="WP_254164032.1">
    <property type="nucleotide sequence ID" value="NZ_JANAFB010000001.1"/>
</dbReference>
<keyword evidence="5 8" id="KW-0812">Transmembrane</keyword>
<dbReference type="NCBIfam" id="TIGR00771">
    <property type="entry name" value="DcuC"/>
    <property type="match status" value="1"/>
</dbReference>
<feature type="transmembrane region" description="Helical" evidence="8">
    <location>
        <begin position="285"/>
        <end position="303"/>
    </location>
</feature>
<keyword evidence="10" id="KW-1185">Reference proteome</keyword>
<evidence type="ECO:0000256" key="1">
    <source>
        <dbReference type="ARBA" id="ARBA00004651"/>
    </source>
</evidence>
<name>A0A9X2KGT3_9MICC</name>
<feature type="transmembrane region" description="Helical" evidence="8">
    <location>
        <begin position="197"/>
        <end position="216"/>
    </location>
</feature>
<keyword evidence="4" id="KW-1003">Cell membrane</keyword>
<dbReference type="PANTHER" id="PTHR42002:SF2">
    <property type="entry name" value="ANAEROBIC C4-DICARBOXYLATE TRANSPORTER DCUC-RELATED"/>
    <property type="match status" value="1"/>
</dbReference>
<evidence type="ECO:0000313" key="10">
    <source>
        <dbReference type="Proteomes" id="UP001139502"/>
    </source>
</evidence>
<comment type="caution">
    <text evidence="9">The sequence shown here is derived from an EMBL/GenBank/DDBJ whole genome shotgun (WGS) entry which is preliminary data.</text>
</comment>
<feature type="transmembrane region" description="Helical" evidence="8">
    <location>
        <begin position="324"/>
        <end position="348"/>
    </location>
</feature>
<feature type="transmembrane region" description="Helical" evidence="8">
    <location>
        <begin position="74"/>
        <end position="96"/>
    </location>
</feature>
<evidence type="ECO:0000256" key="8">
    <source>
        <dbReference type="SAM" id="Phobius"/>
    </source>
</evidence>
<reference evidence="9" key="1">
    <citation type="submission" date="2022-06" db="EMBL/GenBank/DDBJ databases">
        <title>Rothia sp. isolated from sandalwood seedling.</title>
        <authorList>
            <person name="Tuikhar N."/>
            <person name="Kirdat K."/>
            <person name="Thorat V."/>
            <person name="Swetha P."/>
            <person name="Padma S."/>
            <person name="Sundararaj R."/>
            <person name="Yadav A."/>
        </authorList>
    </citation>
    <scope>NUCLEOTIDE SEQUENCE</scope>
    <source>
        <strain evidence="9">AR01</strain>
    </source>
</reference>
<evidence type="ECO:0000256" key="6">
    <source>
        <dbReference type="ARBA" id="ARBA00022989"/>
    </source>
</evidence>
<dbReference type="InterPro" id="IPR018385">
    <property type="entry name" value="C4_dicarb_anaerob_car-like"/>
</dbReference>